<feature type="domain" description="PDZ" evidence="6">
    <location>
        <begin position="549"/>
        <end position="623"/>
    </location>
</feature>
<dbReference type="PANTHER" id="PTHR16484:SF10">
    <property type="entry name" value="PARTITIONING DEFECTIVE 3 HOMOLOG"/>
    <property type="match status" value="1"/>
</dbReference>
<dbReference type="AlphaFoldDB" id="A0ABD1IP53"/>
<comment type="similarity">
    <text evidence="1">Belongs to the PAR3 family.</text>
</comment>
<keyword evidence="3" id="KW-0677">Repeat</keyword>
<gene>
    <name evidence="7" type="ORF">ACEWY4_027635</name>
</gene>
<organism evidence="7 8">
    <name type="scientific">Coilia grayii</name>
    <name type="common">Gray's grenadier anchovy</name>
    <dbReference type="NCBI Taxonomy" id="363190"/>
    <lineage>
        <taxon>Eukaryota</taxon>
        <taxon>Metazoa</taxon>
        <taxon>Chordata</taxon>
        <taxon>Craniata</taxon>
        <taxon>Vertebrata</taxon>
        <taxon>Euteleostomi</taxon>
        <taxon>Actinopterygii</taxon>
        <taxon>Neopterygii</taxon>
        <taxon>Teleostei</taxon>
        <taxon>Clupei</taxon>
        <taxon>Clupeiformes</taxon>
        <taxon>Clupeoidei</taxon>
        <taxon>Engraulidae</taxon>
        <taxon>Coilinae</taxon>
        <taxon>Coilia</taxon>
    </lineage>
</organism>
<proteinExistence type="inferred from homology"/>
<accession>A0ABD1IP53</accession>
<feature type="compositionally biased region" description="Basic and acidic residues" evidence="5">
    <location>
        <begin position="708"/>
        <end position="737"/>
    </location>
</feature>
<dbReference type="PANTHER" id="PTHR16484">
    <property type="entry name" value="PARTITIONING DEFECTIVE 3 RELATED"/>
    <property type="match status" value="1"/>
</dbReference>
<dbReference type="SMART" id="SM00228">
    <property type="entry name" value="PDZ"/>
    <property type="match status" value="3"/>
</dbReference>
<keyword evidence="4" id="KW-0131">Cell cycle</keyword>
<dbReference type="SUPFAM" id="SSF50156">
    <property type="entry name" value="PDZ domain-like"/>
    <property type="match status" value="3"/>
</dbReference>
<dbReference type="GO" id="GO:0051301">
    <property type="term" value="P:cell division"/>
    <property type="evidence" value="ECO:0007669"/>
    <property type="project" value="UniProtKB-KW"/>
</dbReference>
<evidence type="ECO:0000313" key="7">
    <source>
        <dbReference type="EMBL" id="KAL2076766.1"/>
    </source>
</evidence>
<feature type="region of interest" description="Disordered" evidence="5">
    <location>
        <begin position="162"/>
        <end position="259"/>
    </location>
</feature>
<dbReference type="PROSITE" id="PS50106">
    <property type="entry name" value="PDZ"/>
    <property type="match status" value="3"/>
</dbReference>
<dbReference type="InterPro" id="IPR036034">
    <property type="entry name" value="PDZ_sf"/>
</dbReference>
<evidence type="ECO:0000256" key="4">
    <source>
        <dbReference type="ARBA" id="ARBA00023306"/>
    </source>
</evidence>
<feature type="region of interest" description="Disordered" evidence="5">
    <location>
        <begin position="391"/>
        <end position="450"/>
    </location>
</feature>
<keyword evidence="8" id="KW-1185">Reference proteome</keyword>
<dbReference type="InterPro" id="IPR021922">
    <property type="entry name" value="Par3/HAL_N"/>
</dbReference>
<evidence type="ECO:0000256" key="3">
    <source>
        <dbReference type="ARBA" id="ARBA00022737"/>
    </source>
</evidence>
<feature type="domain" description="PDZ" evidence="6">
    <location>
        <begin position="451"/>
        <end position="498"/>
    </location>
</feature>
<dbReference type="Gene3D" id="3.10.20.90">
    <property type="entry name" value="Phosphatidylinositol 3-kinase Catalytic Subunit, Chain A, domain 1"/>
    <property type="match status" value="1"/>
</dbReference>
<dbReference type="Proteomes" id="UP001591681">
    <property type="component" value="Unassembled WGS sequence"/>
</dbReference>
<evidence type="ECO:0000259" key="6">
    <source>
        <dbReference type="PROSITE" id="PS50106"/>
    </source>
</evidence>
<feature type="domain" description="PDZ" evidence="6">
    <location>
        <begin position="265"/>
        <end position="341"/>
    </location>
</feature>
<name>A0ABD1IP53_9TELE</name>
<evidence type="ECO:0000313" key="8">
    <source>
        <dbReference type="Proteomes" id="UP001591681"/>
    </source>
</evidence>
<feature type="region of interest" description="Disordered" evidence="5">
    <location>
        <begin position="347"/>
        <end position="377"/>
    </location>
</feature>
<dbReference type="EMBL" id="JBHFQA010000073">
    <property type="protein sequence ID" value="KAL2076766.1"/>
    <property type="molecule type" value="Genomic_DNA"/>
</dbReference>
<dbReference type="FunFam" id="3.10.20.90:FF:000017">
    <property type="entry name" value="partitioning defective 3 homolog isoform X2"/>
    <property type="match status" value="1"/>
</dbReference>
<dbReference type="Pfam" id="PF12053">
    <property type="entry name" value="Par3_HAL_N_term"/>
    <property type="match status" value="1"/>
</dbReference>
<feature type="compositionally biased region" description="Gly residues" evidence="5">
    <location>
        <begin position="353"/>
        <end position="362"/>
    </location>
</feature>
<evidence type="ECO:0000256" key="1">
    <source>
        <dbReference type="ARBA" id="ARBA00005358"/>
    </source>
</evidence>
<evidence type="ECO:0000256" key="2">
    <source>
        <dbReference type="ARBA" id="ARBA00022618"/>
    </source>
</evidence>
<reference evidence="7 8" key="1">
    <citation type="submission" date="2024-09" db="EMBL/GenBank/DDBJ databases">
        <title>A chromosome-level genome assembly of Gray's grenadier anchovy, Coilia grayii.</title>
        <authorList>
            <person name="Fu Z."/>
        </authorList>
    </citation>
    <scope>NUCLEOTIDE SEQUENCE [LARGE SCALE GENOMIC DNA]</scope>
    <source>
        <strain evidence="7">G4</strain>
        <tissue evidence="7">Muscle</tissue>
    </source>
</reference>
<feature type="compositionally biased region" description="Polar residues" evidence="5">
    <location>
        <begin position="190"/>
        <end position="202"/>
    </location>
</feature>
<dbReference type="InterPro" id="IPR001478">
    <property type="entry name" value="PDZ"/>
</dbReference>
<dbReference type="InterPro" id="IPR052213">
    <property type="entry name" value="PAR3"/>
</dbReference>
<sequence length="832" mass="90667">MKVTVCFGRTRVCVPCGDGSLTIHTLVQQAVRRYKRALGKDSSYWVCVHRVEHSDGGILDLDDTLCDVVDDRDRLVCVYDEELPLVADGNSSSGTRTRTNSPALSIASDLSSAISAFQPYGGGLSEIEVTPTSLRTSLPLQVRRSNDPALVSVALVSLTEIPQRPDNPSRHQPNVDSTYRSLPRKPAPSNPWTNQGTASEYSTNRRRTESGYSSSNQSGEISRGDQPLVDSCLEKEDKEEDARIEPVGQDDSSSEHTHVTSLDDIIKLVEVSNDGGPLGIHVVPFSGKDCRTLGLLVRRLESGGKAELQKLFREDDVIVRINNADLRHTHFQQAQTLFRHAMRSPIPPLGIPGQSGNGGRGLGVSSAHTGSKKPGRKLSILLRKGPDGLGFSITSRDLPNRSPAPLPINPAPLSHQPGSPGLIPGSVVSQPGSPAPQPGSPSPQTGSPAPICVKKVLWRGAANQDGRLRAGDRILQVNGLDVSGRGHDEVMSLLKATPLGGVIKLLVLRPTQDEETNDNEVTRGQHHGGEVATFDIALDQSDDEMGRKGAGLTKKGAGLGVSVKGTRCRETQRDLGIFVKNIVNGGAAWKDGRLRIDDQLLCVNGDSLLAKSNQEAMMSLRDAMATSRDSIQLVIARREDGGVCVSPSPENREHRISHTRREEVGVAQHYPDQSPSTSHLDDGHAHTHSHTHSHTHTHTHTHTRRVFKREGFGRSSVSEKRSTTPKSKSVDYLERTPPEVNPRPLHLIGQPKLSINRALHLYDNSDWRRGRGGRERNRPRPHQLFPLVVVDVGVSTDQSRRSKGGKGAWLQRELSTGDGQIVRADWWRPFSQ</sequence>
<feature type="compositionally biased region" description="Polar residues" evidence="5">
    <location>
        <begin position="170"/>
        <end position="180"/>
    </location>
</feature>
<comment type="caution">
    <text evidence="7">The sequence shown here is derived from an EMBL/GenBank/DDBJ whole genome shotgun (WGS) entry which is preliminary data.</text>
</comment>
<feature type="compositionally biased region" description="Basic and acidic residues" evidence="5">
    <location>
        <begin position="232"/>
        <end position="244"/>
    </location>
</feature>
<dbReference type="Pfam" id="PF00595">
    <property type="entry name" value="PDZ"/>
    <property type="match status" value="2"/>
</dbReference>
<evidence type="ECO:0000256" key="5">
    <source>
        <dbReference type="SAM" id="MobiDB-lite"/>
    </source>
</evidence>
<keyword evidence="2" id="KW-0132">Cell division</keyword>
<feature type="compositionally biased region" description="Basic and acidic residues" evidence="5">
    <location>
        <begin position="650"/>
        <end position="664"/>
    </location>
</feature>
<feature type="compositionally biased region" description="Polar residues" evidence="5">
    <location>
        <begin position="210"/>
        <end position="220"/>
    </location>
</feature>
<dbReference type="Gene3D" id="2.30.42.10">
    <property type="match status" value="3"/>
</dbReference>
<feature type="region of interest" description="Disordered" evidence="5">
    <location>
        <begin position="642"/>
        <end position="746"/>
    </location>
</feature>
<feature type="compositionally biased region" description="Basic residues" evidence="5">
    <location>
        <begin position="686"/>
        <end position="707"/>
    </location>
</feature>
<protein>
    <recommendedName>
        <fullName evidence="6">PDZ domain-containing protein</fullName>
    </recommendedName>
</protein>